<dbReference type="InterPro" id="IPR041588">
    <property type="entry name" value="Integrase_H2C2"/>
</dbReference>
<evidence type="ECO:0000256" key="6">
    <source>
        <dbReference type="ARBA" id="ARBA00022801"/>
    </source>
</evidence>
<dbReference type="CDD" id="cd09274">
    <property type="entry name" value="RNase_HI_RT_Ty3"/>
    <property type="match status" value="1"/>
</dbReference>
<dbReference type="GO" id="GO:0006508">
    <property type="term" value="P:proteolysis"/>
    <property type="evidence" value="ECO:0007669"/>
    <property type="project" value="UniProtKB-KW"/>
</dbReference>
<protein>
    <submittedName>
        <fullName evidence="10">Putative reverse transcriptase domain-containing protein</fullName>
    </submittedName>
</protein>
<dbReference type="Pfam" id="PF17921">
    <property type="entry name" value="Integrase_H2C2"/>
    <property type="match status" value="1"/>
</dbReference>
<evidence type="ECO:0000256" key="1">
    <source>
        <dbReference type="ARBA" id="ARBA00022670"/>
    </source>
</evidence>
<dbReference type="Gene3D" id="1.10.340.70">
    <property type="match status" value="1"/>
</dbReference>
<feature type="domain" description="Integrase zinc-binding" evidence="9">
    <location>
        <begin position="314"/>
        <end position="349"/>
    </location>
</feature>
<dbReference type="GO" id="GO:0003964">
    <property type="term" value="F:RNA-directed DNA polymerase activity"/>
    <property type="evidence" value="ECO:0007669"/>
    <property type="project" value="UniProtKB-KW"/>
</dbReference>
<keyword evidence="3" id="KW-0548">Nucleotidyltransferase</keyword>
<gene>
    <name evidence="10" type="ORF">Tci_003747</name>
</gene>
<dbReference type="InterPro" id="IPR043128">
    <property type="entry name" value="Rev_trsase/Diguanyl_cyclase"/>
</dbReference>
<dbReference type="InterPro" id="IPR012337">
    <property type="entry name" value="RNaseH-like_sf"/>
</dbReference>
<dbReference type="EMBL" id="BKCJ010000284">
    <property type="protein sequence ID" value="GEU31769.1"/>
    <property type="molecule type" value="Genomic_DNA"/>
</dbReference>
<evidence type="ECO:0000256" key="4">
    <source>
        <dbReference type="ARBA" id="ARBA00022722"/>
    </source>
</evidence>
<keyword evidence="2" id="KW-0808">Transferase</keyword>
<evidence type="ECO:0000259" key="8">
    <source>
        <dbReference type="Pfam" id="PF17917"/>
    </source>
</evidence>
<reference evidence="10" key="1">
    <citation type="journal article" date="2019" name="Sci. Rep.">
        <title>Draft genome of Tanacetum cinerariifolium, the natural source of mosquito coil.</title>
        <authorList>
            <person name="Yamashiro T."/>
            <person name="Shiraishi A."/>
            <person name="Satake H."/>
            <person name="Nakayama K."/>
        </authorList>
    </citation>
    <scope>NUCLEOTIDE SEQUENCE</scope>
</reference>
<feature type="domain" description="Reverse transcriptase RNase H-like" evidence="8">
    <location>
        <begin position="180"/>
        <end position="223"/>
    </location>
</feature>
<dbReference type="InterPro" id="IPR036397">
    <property type="entry name" value="RNaseH_sf"/>
</dbReference>
<dbReference type="SUPFAM" id="SSF56672">
    <property type="entry name" value="DNA/RNA polymerases"/>
    <property type="match status" value="1"/>
</dbReference>
<proteinExistence type="predicted"/>
<dbReference type="AlphaFoldDB" id="A0A6L2J417"/>
<name>A0A6L2J417_TANCI</name>
<dbReference type="GO" id="GO:0004519">
    <property type="term" value="F:endonuclease activity"/>
    <property type="evidence" value="ECO:0007669"/>
    <property type="project" value="UniProtKB-KW"/>
</dbReference>
<dbReference type="InterPro" id="IPR041373">
    <property type="entry name" value="RT_RNaseH"/>
</dbReference>
<evidence type="ECO:0000259" key="9">
    <source>
        <dbReference type="Pfam" id="PF17921"/>
    </source>
</evidence>
<dbReference type="GO" id="GO:0008233">
    <property type="term" value="F:peptidase activity"/>
    <property type="evidence" value="ECO:0007669"/>
    <property type="project" value="UniProtKB-KW"/>
</dbReference>
<dbReference type="Gene3D" id="3.30.70.270">
    <property type="match status" value="3"/>
</dbReference>
<evidence type="ECO:0000256" key="7">
    <source>
        <dbReference type="ARBA" id="ARBA00022918"/>
    </source>
</evidence>
<sequence length="428" mass="49964">MSLQTESQVSAVVACSTVKTAERTEYKLANMFTKALPEDRFQYLVRRIDLRSSYHQLRVREQDVPKTTFRTRYGHYEFQVMPFGLTNAPVNEKEHEEHLKEILELLKKEKLYEKFSKCEFWIPKVQFLGHVIDSRGIHVDPAKIESIKDWTSPKTPTEIHQVFGLAGYYRRTWIGGVFPKDMDAYLYGTKCTMFTNHKSIQHILDQKELNMRQRRWLELLSDYDCDIRYHPGKANVVADALSRKERIEPLRVRALIMNIGLDLPKQILEAHIEALKPKNLEDEDVGGMIRKDIPKEKLEPCADGTLCLNGKSCSEKMYQDMKKLYWWPNMKADIATYVSKCLTCARVKAKHQRPSGLLVQPVIPEWKWDNITMDFITKLPKSSQGFDTIWVIVDRLTKSAYFLPIKENDPLEKLARLYLNRIVARHGI</sequence>
<dbReference type="SUPFAM" id="SSF53098">
    <property type="entry name" value="Ribonuclease H-like"/>
    <property type="match status" value="1"/>
</dbReference>
<evidence type="ECO:0000256" key="2">
    <source>
        <dbReference type="ARBA" id="ARBA00022679"/>
    </source>
</evidence>
<keyword evidence="6" id="KW-0378">Hydrolase</keyword>
<keyword evidence="4" id="KW-0540">Nuclease</keyword>
<keyword evidence="1" id="KW-0645">Protease</keyword>
<dbReference type="Gene3D" id="3.10.10.10">
    <property type="entry name" value="HIV Type 1 Reverse Transcriptase, subunit A, domain 1"/>
    <property type="match status" value="1"/>
</dbReference>
<evidence type="ECO:0000256" key="3">
    <source>
        <dbReference type="ARBA" id="ARBA00022695"/>
    </source>
</evidence>
<organism evidence="10">
    <name type="scientific">Tanacetum cinerariifolium</name>
    <name type="common">Dalmatian daisy</name>
    <name type="synonym">Chrysanthemum cinerariifolium</name>
    <dbReference type="NCBI Taxonomy" id="118510"/>
    <lineage>
        <taxon>Eukaryota</taxon>
        <taxon>Viridiplantae</taxon>
        <taxon>Streptophyta</taxon>
        <taxon>Embryophyta</taxon>
        <taxon>Tracheophyta</taxon>
        <taxon>Spermatophyta</taxon>
        <taxon>Magnoliopsida</taxon>
        <taxon>eudicotyledons</taxon>
        <taxon>Gunneridae</taxon>
        <taxon>Pentapetalae</taxon>
        <taxon>asterids</taxon>
        <taxon>campanulids</taxon>
        <taxon>Asterales</taxon>
        <taxon>Asteraceae</taxon>
        <taxon>Asteroideae</taxon>
        <taxon>Anthemideae</taxon>
        <taxon>Anthemidinae</taxon>
        <taxon>Tanacetum</taxon>
    </lineage>
</organism>
<dbReference type="PANTHER" id="PTHR37984:SF5">
    <property type="entry name" value="PROTEIN NYNRIN-LIKE"/>
    <property type="match status" value="1"/>
</dbReference>
<accession>A0A6L2J417</accession>
<dbReference type="InterPro" id="IPR043502">
    <property type="entry name" value="DNA/RNA_pol_sf"/>
</dbReference>
<dbReference type="Gene3D" id="3.30.420.10">
    <property type="entry name" value="Ribonuclease H-like superfamily/Ribonuclease H"/>
    <property type="match status" value="1"/>
</dbReference>
<dbReference type="GO" id="GO:0003676">
    <property type="term" value="F:nucleic acid binding"/>
    <property type="evidence" value="ECO:0007669"/>
    <property type="project" value="InterPro"/>
</dbReference>
<comment type="caution">
    <text evidence="10">The sequence shown here is derived from an EMBL/GenBank/DDBJ whole genome shotgun (WGS) entry which is preliminary data.</text>
</comment>
<keyword evidence="5" id="KW-0255">Endonuclease</keyword>
<keyword evidence="7 10" id="KW-0695">RNA-directed DNA polymerase</keyword>
<dbReference type="FunFam" id="3.10.10.10:FF:000007">
    <property type="entry name" value="Retrovirus-related Pol polyprotein from transposon 17.6-like Protein"/>
    <property type="match status" value="1"/>
</dbReference>
<dbReference type="PANTHER" id="PTHR37984">
    <property type="entry name" value="PROTEIN CBG26694"/>
    <property type="match status" value="1"/>
</dbReference>
<evidence type="ECO:0000313" key="10">
    <source>
        <dbReference type="EMBL" id="GEU31769.1"/>
    </source>
</evidence>
<evidence type="ECO:0000256" key="5">
    <source>
        <dbReference type="ARBA" id="ARBA00022759"/>
    </source>
</evidence>
<dbReference type="InterPro" id="IPR050951">
    <property type="entry name" value="Retrovirus_Pol_polyprotein"/>
</dbReference>
<dbReference type="Pfam" id="PF17917">
    <property type="entry name" value="RT_RNaseH"/>
    <property type="match status" value="1"/>
</dbReference>